<dbReference type="Proteomes" id="UP000886749">
    <property type="component" value="Unassembled WGS sequence"/>
</dbReference>
<proteinExistence type="predicted"/>
<name>A0A9D1DD25_9FIRM</name>
<reference evidence="1" key="2">
    <citation type="journal article" date="2021" name="PeerJ">
        <title>Extensive microbial diversity within the chicken gut microbiome revealed by metagenomics and culture.</title>
        <authorList>
            <person name="Gilroy R."/>
            <person name="Ravi A."/>
            <person name="Getino M."/>
            <person name="Pursley I."/>
            <person name="Horton D.L."/>
            <person name="Alikhan N.F."/>
            <person name="Baker D."/>
            <person name="Gharbi K."/>
            <person name="Hall N."/>
            <person name="Watson M."/>
            <person name="Adriaenssens E.M."/>
            <person name="Foster-Nyarko E."/>
            <person name="Jarju S."/>
            <person name="Secka A."/>
            <person name="Antonio M."/>
            <person name="Oren A."/>
            <person name="Chaudhuri R.R."/>
            <person name="La Ragione R."/>
            <person name="Hildebrand F."/>
            <person name="Pallen M.J."/>
        </authorList>
    </citation>
    <scope>NUCLEOTIDE SEQUENCE</scope>
    <source>
        <strain evidence="1">CHK184-25365</strain>
    </source>
</reference>
<sequence>MDFRLQNKDLVCSQGGTPDTVTGVEELLQRVMIRLCVPRGRFAYNTQLGSRWEDLTVEQAQPQELLGVIQEALSGLEGVTVTGVEKQVDAPRRSLTLRIFLTLYGVEAEVELESEEESYGL</sequence>
<evidence type="ECO:0008006" key="3">
    <source>
        <dbReference type="Google" id="ProtNLM"/>
    </source>
</evidence>
<evidence type="ECO:0000313" key="1">
    <source>
        <dbReference type="EMBL" id="HIR41581.1"/>
    </source>
</evidence>
<dbReference type="InterPro" id="IPR020288">
    <property type="entry name" value="Sheath_initiator"/>
</dbReference>
<accession>A0A9D1DD25</accession>
<evidence type="ECO:0000313" key="2">
    <source>
        <dbReference type="Proteomes" id="UP000886749"/>
    </source>
</evidence>
<gene>
    <name evidence="1" type="ORF">IAB36_07125</name>
</gene>
<reference evidence="1" key="1">
    <citation type="submission" date="2020-10" db="EMBL/GenBank/DDBJ databases">
        <authorList>
            <person name="Gilroy R."/>
        </authorList>
    </citation>
    <scope>NUCLEOTIDE SEQUENCE</scope>
    <source>
        <strain evidence="1">CHK184-25365</strain>
    </source>
</reference>
<comment type="caution">
    <text evidence="1">The sequence shown here is derived from an EMBL/GenBank/DDBJ whole genome shotgun (WGS) entry which is preliminary data.</text>
</comment>
<protein>
    <recommendedName>
        <fullName evidence="3">DUF2634 domain-containing protein</fullName>
    </recommendedName>
</protein>
<dbReference type="AlphaFoldDB" id="A0A9D1DD25"/>
<organism evidence="1 2">
    <name type="scientific">Candidatus Egerieicola pullicola</name>
    <dbReference type="NCBI Taxonomy" id="2840775"/>
    <lineage>
        <taxon>Bacteria</taxon>
        <taxon>Bacillati</taxon>
        <taxon>Bacillota</taxon>
        <taxon>Clostridia</taxon>
        <taxon>Eubacteriales</taxon>
        <taxon>Oscillospiraceae</taxon>
        <taxon>Oscillospiraceae incertae sedis</taxon>
        <taxon>Candidatus Egerieicola</taxon>
    </lineage>
</organism>
<dbReference type="Pfam" id="PF10934">
    <property type="entry name" value="Sheath_initiator"/>
    <property type="match status" value="1"/>
</dbReference>
<dbReference type="EMBL" id="DVGY01000162">
    <property type="protein sequence ID" value="HIR41581.1"/>
    <property type="molecule type" value="Genomic_DNA"/>
</dbReference>